<dbReference type="Proteomes" id="UP000051500">
    <property type="component" value="Unassembled WGS sequence"/>
</dbReference>
<dbReference type="InterPro" id="IPR001307">
    <property type="entry name" value="Thiosulphate_STrfase_CS"/>
</dbReference>
<organism evidence="2 3">
    <name type="scientific">Ligilactobacillus ceti DSM 22408</name>
    <dbReference type="NCBI Taxonomy" id="1122146"/>
    <lineage>
        <taxon>Bacteria</taxon>
        <taxon>Bacillati</taxon>
        <taxon>Bacillota</taxon>
        <taxon>Bacilli</taxon>
        <taxon>Lactobacillales</taxon>
        <taxon>Lactobacillaceae</taxon>
        <taxon>Ligilactobacillus</taxon>
    </lineage>
</organism>
<dbReference type="SUPFAM" id="SSF52821">
    <property type="entry name" value="Rhodanese/Cell cycle control phosphatase"/>
    <property type="match status" value="1"/>
</dbReference>
<dbReference type="PANTHER" id="PTHR43031:SF1">
    <property type="entry name" value="PYRIDINE NUCLEOTIDE-DISULPHIDE OXIDOREDUCTASE"/>
    <property type="match status" value="1"/>
</dbReference>
<dbReference type="PANTHER" id="PTHR43031">
    <property type="entry name" value="FAD-DEPENDENT OXIDOREDUCTASE"/>
    <property type="match status" value="1"/>
</dbReference>
<sequence length="116" mass="13156">MRRSIKGGGLYLFKFFKKDRPEITVDELAQKLPQVAVIDVRRSDEYHTDHIPGAIHIPLDVVASLDLPQELTELKGQKIYIICRSGRRSARAVQILRQVGYQADNVVGGMLAWNKK</sequence>
<dbReference type="PROSITE" id="PS00380">
    <property type="entry name" value="RHODANESE_1"/>
    <property type="match status" value="1"/>
</dbReference>
<dbReference type="GO" id="GO:0004792">
    <property type="term" value="F:thiosulfate-cyanide sulfurtransferase activity"/>
    <property type="evidence" value="ECO:0007669"/>
    <property type="project" value="InterPro"/>
</dbReference>
<dbReference type="eggNOG" id="COG0607">
    <property type="taxonomic scope" value="Bacteria"/>
</dbReference>
<evidence type="ECO:0000313" key="2">
    <source>
        <dbReference type="EMBL" id="KRN89349.1"/>
    </source>
</evidence>
<dbReference type="InterPro" id="IPR036873">
    <property type="entry name" value="Rhodanese-like_dom_sf"/>
</dbReference>
<dbReference type="Gene3D" id="3.40.250.10">
    <property type="entry name" value="Rhodanese-like domain"/>
    <property type="match status" value="1"/>
</dbReference>
<dbReference type="PROSITE" id="PS50206">
    <property type="entry name" value="RHODANESE_3"/>
    <property type="match status" value="1"/>
</dbReference>
<dbReference type="CDD" id="cd00158">
    <property type="entry name" value="RHOD"/>
    <property type="match status" value="1"/>
</dbReference>
<keyword evidence="3" id="KW-1185">Reference proteome</keyword>
<evidence type="ECO:0000313" key="3">
    <source>
        <dbReference type="Proteomes" id="UP000051500"/>
    </source>
</evidence>
<dbReference type="InterPro" id="IPR001763">
    <property type="entry name" value="Rhodanese-like_dom"/>
</dbReference>
<accession>A0A0R2KPE1</accession>
<dbReference type="InterPro" id="IPR050229">
    <property type="entry name" value="GlpE_sulfurtransferase"/>
</dbReference>
<reference evidence="2 3" key="1">
    <citation type="journal article" date="2015" name="Genome Announc.">
        <title>Expanding the biotechnology potential of lactobacilli through comparative genomics of 213 strains and associated genera.</title>
        <authorList>
            <person name="Sun Z."/>
            <person name="Harris H.M."/>
            <person name="McCann A."/>
            <person name="Guo C."/>
            <person name="Argimon S."/>
            <person name="Zhang W."/>
            <person name="Yang X."/>
            <person name="Jeffery I.B."/>
            <person name="Cooney J.C."/>
            <person name="Kagawa T.F."/>
            <person name="Liu W."/>
            <person name="Song Y."/>
            <person name="Salvetti E."/>
            <person name="Wrobel A."/>
            <person name="Rasinkangas P."/>
            <person name="Parkhill J."/>
            <person name="Rea M.C."/>
            <person name="O'Sullivan O."/>
            <person name="Ritari J."/>
            <person name="Douillard F.P."/>
            <person name="Paul Ross R."/>
            <person name="Yang R."/>
            <person name="Briner A.E."/>
            <person name="Felis G.E."/>
            <person name="de Vos W.M."/>
            <person name="Barrangou R."/>
            <person name="Klaenhammer T.R."/>
            <person name="Caufield P.W."/>
            <person name="Cui Y."/>
            <person name="Zhang H."/>
            <person name="O'Toole P.W."/>
        </authorList>
    </citation>
    <scope>NUCLEOTIDE SEQUENCE [LARGE SCALE GENOMIC DNA]</scope>
    <source>
        <strain evidence="2 3">DSM 22408</strain>
    </source>
</reference>
<comment type="caution">
    <text evidence="2">The sequence shown here is derived from an EMBL/GenBank/DDBJ whole genome shotgun (WGS) entry which is preliminary data.</text>
</comment>
<dbReference type="STRING" id="1122146.IV53_GL000066"/>
<dbReference type="AlphaFoldDB" id="A0A0R2KPE1"/>
<name>A0A0R2KPE1_9LACO</name>
<dbReference type="EMBL" id="JQBZ01000016">
    <property type="protein sequence ID" value="KRN89349.1"/>
    <property type="molecule type" value="Genomic_DNA"/>
</dbReference>
<dbReference type="PATRIC" id="fig|1122146.4.peg.68"/>
<dbReference type="SMART" id="SM00450">
    <property type="entry name" value="RHOD"/>
    <property type="match status" value="1"/>
</dbReference>
<protein>
    <recommendedName>
        <fullName evidence="1">Rhodanese domain-containing protein</fullName>
    </recommendedName>
</protein>
<gene>
    <name evidence="2" type="ORF">IV53_GL000066</name>
</gene>
<proteinExistence type="predicted"/>
<feature type="domain" description="Rhodanese" evidence="1">
    <location>
        <begin position="31"/>
        <end position="115"/>
    </location>
</feature>
<dbReference type="Pfam" id="PF00581">
    <property type="entry name" value="Rhodanese"/>
    <property type="match status" value="1"/>
</dbReference>
<evidence type="ECO:0000259" key="1">
    <source>
        <dbReference type="PROSITE" id="PS50206"/>
    </source>
</evidence>